<dbReference type="Gene3D" id="3.30.1220.10">
    <property type="entry name" value="CobW-like, C-terminal domain"/>
    <property type="match status" value="1"/>
</dbReference>
<dbReference type="RefSeq" id="WP_007007390.1">
    <property type="nucleotide sequence ID" value="NZ_AJXZ01000006.1"/>
</dbReference>
<dbReference type="PANTHER" id="PTHR13748:SF59">
    <property type="entry name" value="COBW C-TERMINAL DOMAIN-CONTAINING PROTEIN"/>
    <property type="match status" value="1"/>
</dbReference>
<dbReference type="InterPro" id="IPR051316">
    <property type="entry name" value="Zinc-reg_GTPase_activator"/>
</dbReference>
<accession>I5C590</accession>
<keyword evidence="1" id="KW-0547">Nucleotide-binding</keyword>
<dbReference type="Proteomes" id="UP000004622">
    <property type="component" value="Unassembled WGS sequence"/>
</dbReference>
<dbReference type="CDD" id="cd03112">
    <property type="entry name" value="CobW-like"/>
    <property type="match status" value="1"/>
</dbReference>
<organism evidence="9 10">
    <name type="scientific">Nitratireductor aquibiodomus RA22</name>
    <dbReference type="NCBI Taxonomy" id="1189611"/>
    <lineage>
        <taxon>Bacteria</taxon>
        <taxon>Pseudomonadati</taxon>
        <taxon>Pseudomonadota</taxon>
        <taxon>Alphaproteobacteria</taxon>
        <taxon>Hyphomicrobiales</taxon>
        <taxon>Phyllobacteriaceae</taxon>
        <taxon>Nitratireductor</taxon>
    </lineage>
</organism>
<feature type="domain" description="CobW/HypB/UreG nucleotide-binding" evidence="7">
    <location>
        <begin position="9"/>
        <end position="119"/>
    </location>
</feature>
<keyword evidence="3" id="KW-0143">Chaperone</keyword>
<dbReference type="OrthoDB" id="9808822at2"/>
<gene>
    <name evidence="9" type="ORF">A33O_03965</name>
</gene>
<keyword evidence="2" id="KW-0378">Hydrolase</keyword>
<evidence type="ECO:0000313" key="9">
    <source>
        <dbReference type="EMBL" id="EIM76992.1"/>
    </source>
</evidence>
<dbReference type="EMBL" id="AJXZ01000006">
    <property type="protein sequence ID" value="EIM76992.1"/>
    <property type="molecule type" value="Genomic_DNA"/>
</dbReference>
<dbReference type="AlphaFoldDB" id="I5C590"/>
<reference evidence="9 10" key="1">
    <citation type="journal article" date="2012" name="J. Bacteriol.">
        <title>Genome Sequence of Nitratireductor aquibiodomus Strain RA22.</title>
        <authorList>
            <person name="Singh A."/>
            <person name="Jangir P.K."/>
            <person name="Kumari C."/>
            <person name="Sharma R."/>
        </authorList>
    </citation>
    <scope>NUCLEOTIDE SEQUENCE [LARGE SCALE GENOMIC DNA]</scope>
    <source>
        <strain evidence="9 10">RA22</strain>
    </source>
</reference>
<comment type="function">
    <text evidence="5">Zinc chaperone that directly transfers zinc cofactor to target proteins, thereby activating them. Zinc is transferred from the CXCC motif in the GTPase domain to the zinc binding site in target proteins in a process requiring GTP hydrolysis.</text>
</comment>
<evidence type="ECO:0000256" key="6">
    <source>
        <dbReference type="ARBA" id="ARBA00049117"/>
    </source>
</evidence>
<evidence type="ECO:0000256" key="3">
    <source>
        <dbReference type="ARBA" id="ARBA00023186"/>
    </source>
</evidence>
<dbReference type="Gene3D" id="3.40.50.300">
    <property type="entry name" value="P-loop containing nucleotide triphosphate hydrolases"/>
    <property type="match status" value="1"/>
</dbReference>
<protein>
    <submittedName>
        <fullName evidence="9">Cobalamin synthesis protein/P47K family protein</fullName>
    </submittedName>
</protein>
<comment type="similarity">
    <text evidence="4">Belongs to the SIMIBI class G3E GTPase family. ZNG1 subfamily.</text>
</comment>
<dbReference type="PANTHER" id="PTHR13748">
    <property type="entry name" value="COBW-RELATED"/>
    <property type="match status" value="1"/>
</dbReference>
<proteinExistence type="inferred from homology"/>
<dbReference type="SUPFAM" id="SSF52540">
    <property type="entry name" value="P-loop containing nucleoside triphosphate hydrolases"/>
    <property type="match status" value="1"/>
</dbReference>
<name>I5C590_9HYPH</name>
<sequence>MSAETLPTPVTALTGYPGAGKTTFLNRNLTEDYGRRYAVIVNEFGAIGIDGALVVDADEEVFQLNNGCVCCSVRGDLIRVLEGLMRRGDRFDAILVETTGLADPAPVEECIRRVDDTASIRPSTRCDVALEDVLDRGAFDLDRILGIDVEFLDAGHQPEHDHDVSSFSLESAVPLEGGHQCRWAPNETRASRMIFIGRNLPRDVIRNGFMECRAVRPLSALSARL</sequence>
<evidence type="ECO:0000256" key="2">
    <source>
        <dbReference type="ARBA" id="ARBA00022801"/>
    </source>
</evidence>
<dbReference type="PATRIC" id="fig|1189611.3.peg.816"/>
<evidence type="ECO:0000256" key="1">
    <source>
        <dbReference type="ARBA" id="ARBA00022741"/>
    </source>
</evidence>
<dbReference type="Pfam" id="PF02492">
    <property type="entry name" value="cobW"/>
    <property type="match status" value="1"/>
</dbReference>
<dbReference type="GO" id="GO:0016787">
    <property type="term" value="F:hydrolase activity"/>
    <property type="evidence" value="ECO:0007669"/>
    <property type="project" value="UniProtKB-KW"/>
</dbReference>
<dbReference type="InterPro" id="IPR027417">
    <property type="entry name" value="P-loop_NTPase"/>
</dbReference>
<evidence type="ECO:0000259" key="8">
    <source>
        <dbReference type="Pfam" id="PF07683"/>
    </source>
</evidence>
<dbReference type="InterPro" id="IPR036627">
    <property type="entry name" value="CobW-likC_sf"/>
</dbReference>
<evidence type="ECO:0000259" key="7">
    <source>
        <dbReference type="Pfam" id="PF02492"/>
    </source>
</evidence>
<comment type="catalytic activity">
    <reaction evidence="6">
        <text>GTP + H2O = GDP + phosphate + H(+)</text>
        <dbReference type="Rhea" id="RHEA:19669"/>
        <dbReference type="ChEBI" id="CHEBI:15377"/>
        <dbReference type="ChEBI" id="CHEBI:15378"/>
        <dbReference type="ChEBI" id="CHEBI:37565"/>
        <dbReference type="ChEBI" id="CHEBI:43474"/>
        <dbReference type="ChEBI" id="CHEBI:58189"/>
    </reaction>
    <physiologicalReaction direction="left-to-right" evidence="6">
        <dbReference type="Rhea" id="RHEA:19670"/>
    </physiologicalReaction>
</comment>
<feature type="domain" description="CobW C-terminal" evidence="8">
    <location>
        <begin position="182"/>
        <end position="213"/>
    </location>
</feature>
<dbReference type="Pfam" id="PF07683">
    <property type="entry name" value="CobW_C"/>
    <property type="match status" value="1"/>
</dbReference>
<dbReference type="InterPro" id="IPR011629">
    <property type="entry name" value="CobW-like_C"/>
</dbReference>
<evidence type="ECO:0000313" key="10">
    <source>
        <dbReference type="Proteomes" id="UP000004622"/>
    </source>
</evidence>
<comment type="caution">
    <text evidence="9">The sequence shown here is derived from an EMBL/GenBank/DDBJ whole genome shotgun (WGS) entry which is preliminary data.</text>
</comment>
<evidence type="ECO:0000256" key="4">
    <source>
        <dbReference type="ARBA" id="ARBA00034320"/>
    </source>
</evidence>
<evidence type="ECO:0000256" key="5">
    <source>
        <dbReference type="ARBA" id="ARBA00045658"/>
    </source>
</evidence>
<dbReference type="GO" id="GO:0000166">
    <property type="term" value="F:nucleotide binding"/>
    <property type="evidence" value="ECO:0007669"/>
    <property type="project" value="UniProtKB-KW"/>
</dbReference>
<dbReference type="SUPFAM" id="SSF90002">
    <property type="entry name" value="Hypothetical protein YjiA, C-terminal domain"/>
    <property type="match status" value="1"/>
</dbReference>
<dbReference type="InterPro" id="IPR003495">
    <property type="entry name" value="CobW/HypB/UreG_nucleotide-bd"/>
</dbReference>